<feature type="transmembrane region" description="Helical" evidence="1">
    <location>
        <begin position="84"/>
        <end position="107"/>
    </location>
</feature>
<keyword evidence="3" id="KW-1185">Reference proteome</keyword>
<reference evidence="3" key="1">
    <citation type="journal article" date="2019" name="Int. J. Syst. Evol. Microbiol.">
        <title>The Global Catalogue of Microorganisms (GCM) 10K type strain sequencing project: providing services to taxonomists for standard genome sequencing and annotation.</title>
        <authorList>
            <consortium name="The Broad Institute Genomics Platform"/>
            <consortium name="The Broad Institute Genome Sequencing Center for Infectious Disease"/>
            <person name="Wu L."/>
            <person name="Ma J."/>
        </authorList>
    </citation>
    <scope>NUCLEOTIDE SEQUENCE [LARGE SCALE GENOMIC DNA]</scope>
    <source>
        <strain evidence="3">CECT 8979</strain>
    </source>
</reference>
<comment type="caution">
    <text evidence="2">The sequence shown here is derived from an EMBL/GenBank/DDBJ whole genome shotgun (WGS) entry which is preliminary data.</text>
</comment>
<protein>
    <recommendedName>
        <fullName evidence="4">Transmembrane family 220 protein</fullName>
    </recommendedName>
</protein>
<evidence type="ECO:0008006" key="4">
    <source>
        <dbReference type="Google" id="ProtNLM"/>
    </source>
</evidence>
<evidence type="ECO:0000313" key="3">
    <source>
        <dbReference type="Proteomes" id="UP001595812"/>
    </source>
</evidence>
<accession>A0ABV8AMU9</accession>
<name>A0ABV8AMU9_9FLAO</name>
<evidence type="ECO:0000313" key="2">
    <source>
        <dbReference type="EMBL" id="MFC3878221.1"/>
    </source>
</evidence>
<dbReference type="Proteomes" id="UP001595812">
    <property type="component" value="Unassembled WGS sequence"/>
</dbReference>
<keyword evidence="1" id="KW-0472">Membrane</keyword>
<proteinExistence type="predicted"/>
<keyword evidence="1" id="KW-1133">Transmembrane helix</keyword>
<gene>
    <name evidence="2" type="ORF">ACFOSX_13360</name>
</gene>
<dbReference type="RefSeq" id="WP_386102167.1">
    <property type="nucleotide sequence ID" value="NZ_JBHSAT010000023.1"/>
</dbReference>
<keyword evidence="1" id="KW-0812">Transmembrane</keyword>
<dbReference type="EMBL" id="JBHSAT010000023">
    <property type="protein sequence ID" value="MFC3878221.1"/>
    <property type="molecule type" value="Genomic_DNA"/>
</dbReference>
<organism evidence="2 3">
    <name type="scientific">Winogradskyella maritima</name>
    <dbReference type="NCBI Taxonomy" id="1517766"/>
    <lineage>
        <taxon>Bacteria</taxon>
        <taxon>Pseudomonadati</taxon>
        <taxon>Bacteroidota</taxon>
        <taxon>Flavobacteriia</taxon>
        <taxon>Flavobacteriales</taxon>
        <taxon>Flavobacteriaceae</taxon>
        <taxon>Winogradskyella</taxon>
    </lineage>
</organism>
<feature type="transmembrane region" description="Helical" evidence="1">
    <location>
        <begin position="43"/>
        <end position="63"/>
    </location>
</feature>
<sequence>MSKKTYNFLLTLIFAGISSFLLPWWSVMLAAFLAGLVFPIRGWTAFLVPFLAVFLFWLVYAFVMSADNDYILARKIATLLYLKGNACLLMLVTALIGGIAAGIAGIFGSNLRNLVSK</sequence>
<evidence type="ECO:0000256" key="1">
    <source>
        <dbReference type="SAM" id="Phobius"/>
    </source>
</evidence>
<feature type="transmembrane region" description="Helical" evidence="1">
    <location>
        <begin position="12"/>
        <end position="37"/>
    </location>
</feature>